<name>A0AAD4N3A0_9BILA</name>
<organism evidence="4 5">
    <name type="scientific">Ditylenchus destructor</name>
    <dbReference type="NCBI Taxonomy" id="166010"/>
    <lineage>
        <taxon>Eukaryota</taxon>
        <taxon>Metazoa</taxon>
        <taxon>Ecdysozoa</taxon>
        <taxon>Nematoda</taxon>
        <taxon>Chromadorea</taxon>
        <taxon>Rhabditida</taxon>
        <taxon>Tylenchina</taxon>
        <taxon>Tylenchomorpha</taxon>
        <taxon>Sphaerularioidea</taxon>
        <taxon>Anguinidae</taxon>
        <taxon>Anguininae</taxon>
        <taxon>Ditylenchus</taxon>
    </lineage>
</organism>
<keyword evidence="2" id="KW-0732">Signal</keyword>
<evidence type="ECO:0000313" key="5">
    <source>
        <dbReference type="Proteomes" id="UP001201812"/>
    </source>
</evidence>
<gene>
    <name evidence="4" type="ORF">DdX_08311</name>
</gene>
<feature type="region of interest" description="Disordered" evidence="1">
    <location>
        <begin position="17"/>
        <end position="102"/>
    </location>
</feature>
<feature type="domain" description="ShKT" evidence="3">
    <location>
        <begin position="170"/>
        <end position="196"/>
    </location>
</feature>
<dbReference type="Proteomes" id="UP001201812">
    <property type="component" value="Unassembled WGS sequence"/>
</dbReference>
<evidence type="ECO:0000313" key="4">
    <source>
        <dbReference type="EMBL" id="KAI1715033.1"/>
    </source>
</evidence>
<feature type="compositionally biased region" description="Low complexity" evidence="1">
    <location>
        <begin position="58"/>
        <end position="71"/>
    </location>
</feature>
<feature type="compositionally biased region" description="Acidic residues" evidence="1">
    <location>
        <begin position="75"/>
        <end position="85"/>
    </location>
</feature>
<dbReference type="AlphaFoldDB" id="A0AAD4N3A0"/>
<keyword evidence="5" id="KW-1185">Reference proteome</keyword>
<feature type="domain" description="ShKT" evidence="3">
    <location>
        <begin position="125"/>
        <end position="160"/>
    </location>
</feature>
<evidence type="ECO:0000256" key="1">
    <source>
        <dbReference type="SAM" id="MobiDB-lite"/>
    </source>
</evidence>
<dbReference type="InterPro" id="IPR003582">
    <property type="entry name" value="ShKT_dom"/>
</dbReference>
<accession>A0AAD4N3A0</accession>
<dbReference type="EMBL" id="JAKKPZ010000012">
    <property type="protein sequence ID" value="KAI1715033.1"/>
    <property type="molecule type" value="Genomic_DNA"/>
</dbReference>
<reference evidence="4" key="1">
    <citation type="submission" date="2022-01" db="EMBL/GenBank/DDBJ databases">
        <title>Genome Sequence Resource for Two Populations of Ditylenchus destructor, the Migratory Endoparasitic Phytonematode.</title>
        <authorList>
            <person name="Zhang H."/>
            <person name="Lin R."/>
            <person name="Xie B."/>
        </authorList>
    </citation>
    <scope>NUCLEOTIDE SEQUENCE</scope>
    <source>
        <strain evidence="4">BazhouSP</strain>
    </source>
</reference>
<protein>
    <recommendedName>
        <fullName evidence="3">ShKT domain-containing protein</fullName>
    </recommendedName>
</protein>
<dbReference type="Pfam" id="PF01549">
    <property type="entry name" value="ShK"/>
    <property type="match status" value="2"/>
</dbReference>
<sequence>MIILISLLLITEMQNGVKAEDEEEGPEVGEADGEAAEGENAEAAEGGGGNAEEEEGAQDAAQDDAQAVESGNESEHEESEDDEHEGGDTNLAAKPGKRNSASITDSHFKSLESDSHERHGKSPSCTNILDEHCHQHKDDCIDVHKYKYMYHKCKKTCNRCKRGEIIDVGDTCKEEKDDCNRRKDLFAWQCPKTCGYTKKTRPKKPRGH</sequence>
<proteinExistence type="predicted"/>
<evidence type="ECO:0000259" key="3">
    <source>
        <dbReference type="Pfam" id="PF01549"/>
    </source>
</evidence>
<comment type="caution">
    <text evidence="4">The sequence shown here is derived from an EMBL/GenBank/DDBJ whole genome shotgun (WGS) entry which is preliminary data.</text>
</comment>
<feature type="signal peptide" evidence="2">
    <location>
        <begin position="1"/>
        <end position="19"/>
    </location>
</feature>
<feature type="chain" id="PRO_5042056977" description="ShKT domain-containing protein" evidence="2">
    <location>
        <begin position="20"/>
        <end position="208"/>
    </location>
</feature>
<evidence type="ECO:0000256" key="2">
    <source>
        <dbReference type="SAM" id="SignalP"/>
    </source>
</evidence>
<feature type="compositionally biased region" description="Acidic residues" evidence="1">
    <location>
        <begin position="20"/>
        <end position="42"/>
    </location>
</feature>